<reference evidence="1" key="1">
    <citation type="submission" date="2022-11" db="EMBL/GenBank/DDBJ databases">
        <authorList>
            <person name="Morgan W.R."/>
            <person name="Tartar A."/>
        </authorList>
    </citation>
    <scope>NUCLEOTIDE SEQUENCE</scope>
    <source>
        <strain evidence="1">ARSEF 373</strain>
    </source>
</reference>
<reference evidence="1" key="2">
    <citation type="journal article" date="2023" name="Microbiol Resour">
        <title>Decontamination and Annotation of the Draft Genome Sequence of the Oomycete Lagenidium giganteum ARSEF 373.</title>
        <authorList>
            <person name="Morgan W.R."/>
            <person name="Tartar A."/>
        </authorList>
    </citation>
    <scope>NUCLEOTIDE SEQUENCE</scope>
    <source>
        <strain evidence="1">ARSEF 373</strain>
    </source>
</reference>
<gene>
    <name evidence="1" type="ORF">N0F65_010822</name>
</gene>
<dbReference type="AlphaFoldDB" id="A0AAV2Z5X8"/>
<dbReference type="EMBL" id="DAKRPA010000051">
    <property type="protein sequence ID" value="DBA01230.1"/>
    <property type="molecule type" value="Genomic_DNA"/>
</dbReference>
<organism evidence="1 2">
    <name type="scientific">Lagenidium giganteum</name>
    <dbReference type="NCBI Taxonomy" id="4803"/>
    <lineage>
        <taxon>Eukaryota</taxon>
        <taxon>Sar</taxon>
        <taxon>Stramenopiles</taxon>
        <taxon>Oomycota</taxon>
        <taxon>Peronosporomycetes</taxon>
        <taxon>Pythiales</taxon>
        <taxon>Pythiaceae</taxon>
    </lineage>
</organism>
<proteinExistence type="predicted"/>
<comment type="caution">
    <text evidence="1">The sequence shown here is derived from an EMBL/GenBank/DDBJ whole genome shotgun (WGS) entry which is preliminary data.</text>
</comment>
<accession>A0AAV2Z5X8</accession>
<sequence length="202" mass="22833">MDIVEMDNAFSFDGEYVEKAPTSDADVVAGPTMLGAFESIQAAHKSAEEQANVNYKYKSNSYSENFRRYEYVCATHEVCDVLHRITYLLSDPSAKNFTAETYGMHNESSGPKRQTHGISLVIKDEVDRLLMHSGLGRCQSLATVSQLKNRKRQIKRRITSQNIYVFADLGEWAAEKMCQTNEQIFGLVGCYHSFTDTKTFAQ</sequence>
<evidence type="ECO:0000313" key="2">
    <source>
        <dbReference type="Proteomes" id="UP001146120"/>
    </source>
</evidence>
<name>A0AAV2Z5X8_9STRA</name>
<keyword evidence="2" id="KW-1185">Reference proteome</keyword>
<protein>
    <submittedName>
        <fullName evidence="1">Uncharacterized protein</fullName>
    </submittedName>
</protein>
<dbReference type="Proteomes" id="UP001146120">
    <property type="component" value="Unassembled WGS sequence"/>
</dbReference>
<evidence type="ECO:0000313" key="1">
    <source>
        <dbReference type="EMBL" id="DBA01230.1"/>
    </source>
</evidence>